<name>A0ABS7S533_9MICO</name>
<evidence type="ECO:0000313" key="2">
    <source>
        <dbReference type="EMBL" id="MBZ2195395.1"/>
    </source>
</evidence>
<reference evidence="2 3" key="1">
    <citation type="submission" date="2021-04" db="EMBL/GenBank/DDBJ databases">
        <title>Ruania sp. nov., isolated from sandy soil of mangrove forest.</title>
        <authorList>
            <person name="Ge X."/>
            <person name="Huang R."/>
            <person name="Liu W."/>
        </authorList>
    </citation>
    <scope>NUCLEOTIDE SEQUENCE [LARGE SCALE GENOMIC DNA]</scope>
    <source>
        <strain evidence="2 3">N2-46</strain>
    </source>
</reference>
<keyword evidence="1" id="KW-0175">Coiled coil</keyword>
<keyword evidence="3" id="KW-1185">Reference proteome</keyword>
<gene>
    <name evidence="2" type="ORF">KCQ71_04480</name>
</gene>
<evidence type="ECO:0000313" key="3">
    <source>
        <dbReference type="Proteomes" id="UP000826651"/>
    </source>
</evidence>
<evidence type="ECO:0000256" key="1">
    <source>
        <dbReference type="SAM" id="Coils"/>
    </source>
</evidence>
<sequence>MDQTDEHQFRVEIVGGLATVGSQRRWLRRVGTKCQSSSLLSDRWHGQLGSSAEEVWLSHNPLEHELESLTRHLDSLRSHRETILSDLDWYDRFDTRQTEKDALRLSDGLVAIQEQLTAIKSEWDRASERTPGLIKKARLGWNPSYWMSDSRRSARSHLREHLQSVALLNAQLDALKLTEKTSGRALDLLYHDLKEHKQFNLGAAQSKLAALESEIPLRELEDEHLALRKTEVDRQLHEPRKSLALLESKLEDLKNEEWELQRRIDDSERDVSEAKRLDGRISHASNSCERAILHEECSDRFGPSSPRAVIRDRSAAIRRGRTSLQHTMRRTAGVERDISKVERRIHEVAIRASRIIRALIIDGNNLCYERDRFIGLSALRPLCQRLAESYDLTVVFDASIRRLMRTSDGALRKELPRTNVHVVSSRGKADETLLHAARDHFVFVLSNDRFAEYRDLAVVADGRVIRHEILNGHIMVHDLSVDEPFFTPFE</sequence>
<accession>A0ABS7S533</accession>
<dbReference type="Proteomes" id="UP000826651">
    <property type="component" value="Unassembled WGS sequence"/>
</dbReference>
<organism evidence="2 3">
    <name type="scientific">Occultella gossypii</name>
    <dbReference type="NCBI Taxonomy" id="2800820"/>
    <lineage>
        <taxon>Bacteria</taxon>
        <taxon>Bacillati</taxon>
        <taxon>Actinomycetota</taxon>
        <taxon>Actinomycetes</taxon>
        <taxon>Micrococcales</taxon>
        <taxon>Ruaniaceae</taxon>
        <taxon>Occultella</taxon>
    </lineage>
</organism>
<feature type="coiled-coil region" evidence="1">
    <location>
        <begin position="236"/>
        <end position="270"/>
    </location>
</feature>
<proteinExistence type="predicted"/>
<dbReference type="EMBL" id="JAGSHT010000003">
    <property type="protein sequence ID" value="MBZ2195395.1"/>
    <property type="molecule type" value="Genomic_DNA"/>
</dbReference>
<dbReference type="RefSeq" id="WP_223403256.1">
    <property type="nucleotide sequence ID" value="NZ_JAGSHT010000003.1"/>
</dbReference>
<comment type="caution">
    <text evidence="2">The sequence shown here is derived from an EMBL/GenBank/DDBJ whole genome shotgun (WGS) entry which is preliminary data.</text>
</comment>
<protein>
    <recommendedName>
        <fullName evidence="4">RNase NYN domain-containing protein</fullName>
    </recommendedName>
</protein>
<evidence type="ECO:0008006" key="4">
    <source>
        <dbReference type="Google" id="ProtNLM"/>
    </source>
</evidence>